<evidence type="ECO:0000313" key="2">
    <source>
        <dbReference type="EMBL" id="GHO57839.1"/>
    </source>
</evidence>
<comment type="caution">
    <text evidence="2">The sequence shown here is derived from an EMBL/GenBank/DDBJ whole genome shotgun (WGS) entry which is preliminary data.</text>
</comment>
<proteinExistence type="predicted"/>
<organism evidence="2 3">
    <name type="scientific">Ktedonobacter robiniae</name>
    <dbReference type="NCBI Taxonomy" id="2778365"/>
    <lineage>
        <taxon>Bacteria</taxon>
        <taxon>Bacillati</taxon>
        <taxon>Chloroflexota</taxon>
        <taxon>Ktedonobacteria</taxon>
        <taxon>Ktedonobacterales</taxon>
        <taxon>Ktedonobacteraceae</taxon>
        <taxon>Ktedonobacter</taxon>
    </lineage>
</organism>
<keyword evidence="3" id="KW-1185">Reference proteome</keyword>
<accession>A0ABQ3UYB3</accession>
<feature type="transmembrane region" description="Helical" evidence="1">
    <location>
        <begin position="28"/>
        <end position="50"/>
    </location>
</feature>
<gene>
    <name evidence="2" type="ORF">KSB_63140</name>
</gene>
<dbReference type="Proteomes" id="UP000654345">
    <property type="component" value="Unassembled WGS sequence"/>
</dbReference>
<sequence>MLAGVSVNNPLLWRMGVRNIVRHRAQTLTMLSGLLLSSMFLTISLAYQIVSLTHWWLTAC</sequence>
<keyword evidence="1" id="KW-0812">Transmembrane</keyword>
<name>A0ABQ3UYB3_9CHLR</name>
<evidence type="ECO:0000256" key="1">
    <source>
        <dbReference type="SAM" id="Phobius"/>
    </source>
</evidence>
<protein>
    <submittedName>
        <fullName evidence="2">Uncharacterized protein</fullName>
    </submittedName>
</protein>
<reference evidence="2 3" key="1">
    <citation type="journal article" date="2021" name="Int. J. Syst. Evol. Microbiol.">
        <title>Reticulibacter mediterranei gen. nov., sp. nov., within the new family Reticulibacteraceae fam. nov., and Ktedonospora formicarum gen. nov., sp. nov., Ktedonobacter robiniae sp. nov., Dictyobacter formicarum sp. nov. and Dictyobacter arantiisoli sp. nov., belonging to the class Ktedonobacteria.</title>
        <authorList>
            <person name="Yabe S."/>
            <person name="Zheng Y."/>
            <person name="Wang C.M."/>
            <person name="Sakai Y."/>
            <person name="Abe K."/>
            <person name="Yokota A."/>
            <person name="Donadio S."/>
            <person name="Cavaletti L."/>
            <person name="Monciardini P."/>
        </authorList>
    </citation>
    <scope>NUCLEOTIDE SEQUENCE [LARGE SCALE GENOMIC DNA]</scope>
    <source>
        <strain evidence="2 3">SOSP1-30</strain>
    </source>
</reference>
<keyword evidence="1" id="KW-0472">Membrane</keyword>
<dbReference type="EMBL" id="BNJG01000002">
    <property type="protein sequence ID" value="GHO57839.1"/>
    <property type="molecule type" value="Genomic_DNA"/>
</dbReference>
<evidence type="ECO:0000313" key="3">
    <source>
        <dbReference type="Proteomes" id="UP000654345"/>
    </source>
</evidence>
<keyword evidence="1" id="KW-1133">Transmembrane helix</keyword>